<organism evidence="1 2">
    <name type="scientific">Cercospora berteroae</name>
    <dbReference type="NCBI Taxonomy" id="357750"/>
    <lineage>
        <taxon>Eukaryota</taxon>
        <taxon>Fungi</taxon>
        <taxon>Dikarya</taxon>
        <taxon>Ascomycota</taxon>
        <taxon>Pezizomycotina</taxon>
        <taxon>Dothideomycetes</taxon>
        <taxon>Dothideomycetidae</taxon>
        <taxon>Mycosphaerellales</taxon>
        <taxon>Mycosphaerellaceae</taxon>
        <taxon>Cercospora</taxon>
    </lineage>
</organism>
<name>A0A2S6CFD9_9PEZI</name>
<dbReference type="AlphaFoldDB" id="A0A2S6CFD9"/>
<accession>A0A2S6CFD9</accession>
<dbReference type="OrthoDB" id="3637796at2759"/>
<reference evidence="2" key="1">
    <citation type="journal article" date="2017" name="bioRxiv">
        <title>Conservation of a gene cluster reveals novel cercosporin biosynthetic mechanisms and extends production to the genus Colletotrichum.</title>
        <authorList>
            <person name="de Jonge R."/>
            <person name="Ebert M.K."/>
            <person name="Huitt-Roehl C.R."/>
            <person name="Pal P."/>
            <person name="Suttle J.C."/>
            <person name="Spanner R.E."/>
            <person name="Neubauer J.D."/>
            <person name="Jurick W.M.II."/>
            <person name="Stott K.A."/>
            <person name="Secor G.A."/>
            <person name="Thomma B.P.H.J."/>
            <person name="Van de Peer Y."/>
            <person name="Townsend C.A."/>
            <person name="Bolton M.D."/>
        </authorList>
    </citation>
    <scope>NUCLEOTIDE SEQUENCE [LARGE SCALE GENOMIC DNA]</scope>
    <source>
        <strain evidence="2">CBS538.71</strain>
    </source>
</reference>
<proteinExistence type="predicted"/>
<keyword evidence="2" id="KW-1185">Reference proteome</keyword>
<gene>
    <name evidence="1" type="ORF">CBER1_09281</name>
</gene>
<protein>
    <submittedName>
        <fullName evidence="1">Uncharacterized protein</fullName>
    </submittedName>
</protein>
<dbReference type="EMBL" id="PNEN01000457">
    <property type="protein sequence ID" value="PPJ58437.1"/>
    <property type="molecule type" value="Genomic_DNA"/>
</dbReference>
<evidence type="ECO:0000313" key="2">
    <source>
        <dbReference type="Proteomes" id="UP000237631"/>
    </source>
</evidence>
<evidence type="ECO:0000313" key="1">
    <source>
        <dbReference type="EMBL" id="PPJ58437.1"/>
    </source>
</evidence>
<dbReference type="Proteomes" id="UP000237631">
    <property type="component" value="Unassembled WGS sequence"/>
</dbReference>
<comment type="caution">
    <text evidence="1">The sequence shown here is derived from an EMBL/GenBank/DDBJ whole genome shotgun (WGS) entry which is preliminary data.</text>
</comment>
<sequence>MGMRKSPDTEEWVEAVHGSLWKLATYRGTRTESLSRFRIDKILESVKATCTAIKNSDAMLRLRERLLQAPERKMDHIDTELLSRVLRRILFQPIESAGVCWKTVQNAVADAKMTHFELDRIYSSGCPVLSILYSKYADREDDMGIFMAPKAAITFLVGHKDSLPAFGSTSWSIVDIACSKAGKKKKKKKPLRLKLKIGIRHEAIQKYLVDAAYVENLSILCQTPHLIHSDCVREG</sequence>